<evidence type="ECO:0000313" key="8">
    <source>
        <dbReference type="Proteomes" id="UP000199006"/>
    </source>
</evidence>
<dbReference type="InterPro" id="IPR002586">
    <property type="entry name" value="CobQ/CobB/MinD/ParA_Nub-bd_dom"/>
</dbReference>
<dbReference type="InterPro" id="IPR029062">
    <property type="entry name" value="Class_I_gatase-like"/>
</dbReference>
<evidence type="ECO:0000256" key="1">
    <source>
        <dbReference type="ARBA" id="ARBA00004953"/>
    </source>
</evidence>
<feature type="active site" description="Nucleophile" evidence="4">
    <location>
        <position position="330"/>
    </location>
</feature>
<dbReference type="PANTHER" id="PTHR21343">
    <property type="entry name" value="DETHIOBIOTIN SYNTHETASE"/>
    <property type="match status" value="1"/>
</dbReference>
<dbReference type="InterPro" id="IPR004459">
    <property type="entry name" value="CobQ_synth"/>
</dbReference>
<dbReference type="InterPro" id="IPR027417">
    <property type="entry name" value="P-loop_NTPase"/>
</dbReference>
<evidence type="ECO:0000259" key="6">
    <source>
        <dbReference type="Pfam" id="PF07685"/>
    </source>
</evidence>
<sequence length="512" mass="56831">MTKTIMFQGTASEVGKSILAAACCRFFARQGYKVTPFKAQNMSLNSYICADGSEVAMAQAVQAAAAQVKPTVQMSPILLKPNADDDSQVILLGKIYKNMQADQYFSEHNFFLKVVKQALIELSENFDLIVLEGGGSPAEINLKNKDLVNMKSAELANAPVILIADIDKGGIFAAVIGTFELLTEKERKRIKGIIINKFRGDPADFADGVKIIEARTGKKVLGVMPYLKELSLPAENSLTTRVFKQSEHQLDLVVIAYPQLANFTDFDYFKFMPGISLRFISSAAEFGQPDLIILPGSKTTIKSLNFLYQTGLADLICQAAKAGKMIIGICAGYQMLGKEISDPDQQESVIKQQTGLNLLPLRTELSSEKITSQVQAFDLGNLPFSKADQFTKLTAYEIHQGRSTLSKESKQLFKIKRFKSTAKSLADNKKAYLSGAINKAGNVWGTYLHDIFRNDEFRSALINYLRLKKGLKPLPNIESADFLREKNYNYLADKFSQYLDLDLLNKIINKEV</sequence>
<comment type="pathway">
    <text evidence="1 4">Cofactor biosynthesis; adenosylcobalamin biosynthesis.</text>
</comment>
<evidence type="ECO:0000256" key="4">
    <source>
        <dbReference type="HAMAP-Rule" id="MF_00028"/>
    </source>
</evidence>
<dbReference type="UniPathway" id="UPA00148"/>
<protein>
    <recommendedName>
        <fullName evidence="4">Cobyric acid synthase</fullName>
    </recommendedName>
</protein>
<dbReference type="HAMAP" id="MF_00028">
    <property type="entry name" value="CobQ"/>
    <property type="match status" value="1"/>
</dbReference>
<dbReference type="InterPro" id="IPR011698">
    <property type="entry name" value="GATase_3"/>
</dbReference>
<dbReference type="Pfam" id="PF01656">
    <property type="entry name" value="CbiA"/>
    <property type="match status" value="1"/>
</dbReference>
<dbReference type="InterPro" id="IPR047045">
    <property type="entry name" value="CobQ_N"/>
</dbReference>
<comment type="function">
    <text evidence="4">Catalyzes amidations at positions B, D, E, and G on adenosylcobyrinic A,C-diamide. NH(2) groups are provided by glutamine, and one molecule of ATP is hydrogenolyzed for each amidation.</text>
</comment>
<dbReference type="RefSeq" id="WP_089861987.1">
    <property type="nucleotide sequence ID" value="NZ_FOTI01000028.1"/>
</dbReference>
<keyword evidence="2 4" id="KW-0169">Cobalamin biosynthesis</keyword>
<dbReference type="OrthoDB" id="9808302at2"/>
<evidence type="ECO:0000256" key="3">
    <source>
        <dbReference type="ARBA" id="ARBA00022962"/>
    </source>
</evidence>
<dbReference type="CDD" id="cd05389">
    <property type="entry name" value="CobQ_N"/>
    <property type="match status" value="1"/>
</dbReference>
<dbReference type="STRING" id="29563.SAMN02983006_01911"/>
<dbReference type="AlphaFoldDB" id="A0A1I4K655"/>
<reference evidence="7 8" key="1">
    <citation type="submission" date="2016-10" db="EMBL/GenBank/DDBJ databases">
        <authorList>
            <person name="de Groot N.N."/>
        </authorList>
    </citation>
    <scope>NUCLEOTIDE SEQUENCE [LARGE SCALE GENOMIC DNA]</scope>
    <source>
        <strain evidence="7 8">ATCC 51327</strain>
    </source>
</reference>
<evidence type="ECO:0000256" key="2">
    <source>
        <dbReference type="ARBA" id="ARBA00022573"/>
    </source>
</evidence>
<gene>
    <name evidence="4" type="primary">cobQ</name>
    <name evidence="7" type="ORF">SAMN02983006_01911</name>
</gene>
<accession>A0A1I4K655</accession>
<dbReference type="NCBIfam" id="TIGR00313">
    <property type="entry name" value="cobQ"/>
    <property type="match status" value="1"/>
</dbReference>
<evidence type="ECO:0000259" key="5">
    <source>
        <dbReference type="Pfam" id="PF01656"/>
    </source>
</evidence>
<feature type="active site" evidence="4">
    <location>
        <position position="449"/>
    </location>
</feature>
<dbReference type="NCBIfam" id="NF001989">
    <property type="entry name" value="PRK00784.1"/>
    <property type="match status" value="1"/>
</dbReference>
<feature type="domain" description="CobQ/CobB/MinD/ParA nucleotide binding" evidence="5">
    <location>
        <begin position="5"/>
        <end position="236"/>
    </location>
</feature>
<dbReference type="GO" id="GO:0015420">
    <property type="term" value="F:ABC-type vitamin B12 transporter activity"/>
    <property type="evidence" value="ECO:0007669"/>
    <property type="project" value="UniProtKB-UniRule"/>
</dbReference>
<name>A0A1I4K655_9FIRM</name>
<dbReference type="CDD" id="cd01750">
    <property type="entry name" value="GATase1_CobQ"/>
    <property type="match status" value="1"/>
</dbReference>
<dbReference type="InterPro" id="IPR033949">
    <property type="entry name" value="CobQ_GATase1"/>
</dbReference>
<dbReference type="Pfam" id="PF07685">
    <property type="entry name" value="GATase_3"/>
    <property type="match status" value="1"/>
</dbReference>
<dbReference type="Gene3D" id="3.40.50.880">
    <property type="match status" value="1"/>
</dbReference>
<dbReference type="PROSITE" id="PS51274">
    <property type="entry name" value="GATASE_COBBQ"/>
    <property type="match status" value="1"/>
</dbReference>
<evidence type="ECO:0000313" key="7">
    <source>
        <dbReference type="EMBL" id="SFL73963.1"/>
    </source>
</evidence>
<dbReference type="PANTHER" id="PTHR21343:SF1">
    <property type="entry name" value="COBYRIC ACID SYNTHASE"/>
    <property type="match status" value="1"/>
</dbReference>
<dbReference type="GO" id="GO:0003824">
    <property type="term" value="F:catalytic activity"/>
    <property type="evidence" value="ECO:0007669"/>
    <property type="project" value="InterPro"/>
</dbReference>
<proteinExistence type="inferred from homology"/>
<dbReference type="Gene3D" id="3.40.50.300">
    <property type="entry name" value="P-loop containing nucleotide triphosphate hydrolases"/>
    <property type="match status" value="1"/>
</dbReference>
<dbReference type="EMBL" id="FOTI01000028">
    <property type="protein sequence ID" value="SFL73963.1"/>
    <property type="molecule type" value="Genomic_DNA"/>
</dbReference>
<feature type="domain" description="CobB/CobQ-like glutamine amidotransferase" evidence="6">
    <location>
        <begin position="252"/>
        <end position="457"/>
    </location>
</feature>
<keyword evidence="3 4" id="KW-0315">Glutamine amidotransferase</keyword>
<dbReference type="Proteomes" id="UP000199006">
    <property type="component" value="Unassembled WGS sequence"/>
</dbReference>
<comment type="similarity">
    <text evidence="4">Belongs to the CobB/CobQ family. CobQ subfamily.</text>
</comment>
<dbReference type="SUPFAM" id="SSF52540">
    <property type="entry name" value="P-loop containing nucleoside triphosphate hydrolases"/>
    <property type="match status" value="1"/>
</dbReference>
<dbReference type="GO" id="GO:0009236">
    <property type="term" value="P:cobalamin biosynthetic process"/>
    <property type="evidence" value="ECO:0007669"/>
    <property type="project" value="UniProtKB-UniRule"/>
</dbReference>
<keyword evidence="8" id="KW-1185">Reference proteome</keyword>
<dbReference type="SUPFAM" id="SSF52317">
    <property type="entry name" value="Class I glutamine amidotransferase-like"/>
    <property type="match status" value="1"/>
</dbReference>
<organism evidence="7 8">
    <name type="scientific">Halanaerobium salsuginis</name>
    <dbReference type="NCBI Taxonomy" id="29563"/>
    <lineage>
        <taxon>Bacteria</taxon>
        <taxon>Bacillati</taxon>
        <taxon>Bacillota</taxon>
        <taxon>Clostridia</taxon>
        <taxon>Halanaerobiales</taxon>
        <taxon>Halanaerobiaceae</taxon>
        <taxon>Halanaerobium</taxon>
    </lineage>
</organism>